<dbReference type="Gene3D" id="1.25.40.10">
    <property type="entry name" value="Tetratricopeptide repeat domain"/>
    <property type="match status" value="1"/>
</dbReference>
<reference evidence="1 2" key="1">
    <citation type="submission" date="2019-01" db="EMBL/GenBank/DDBJ databases">
        <authorList>
            <person name="Chen W.-M."/>
        </authorList>
    </citation>
    <scope>NUCLEOTIDE SEQUENCE [LARGE SCALE GENOMIC DNA]</scope>
    <source>
        <strain evidence="1 2">CCP-18</strain>
    </source>
</reference>
<gene>
    <name evidence="1" type="ORF">EOD73_14600</name>
</gene>
<dbReference type="AlphaFoldDB" id="A0A3S2UEQ1"/>
<dbReference type="InterPro" id="IPR011990">
    <property type="entry name" value="TPR-like_helical_dom_sf"/>
</dbReference>
<keyword evidence="2" id="KW-1185">Reference proteome</keyword>
<dbReference type="Proteomes" id="UP000288587">
    <property type="component" value="Unassembled WGS sequence"/>
</dbReference>
<proteinExistence type="predicted"/>
<evidence type="ECO:0000313" key="1">
    <source>
        <dbReference type="EMBL" id="RVT83791.1"/>
    </source>
</evidence>
<accession>A0A3S2UEQ1</accession>
<dbReference type="SUPFAM" id="SSF48452">
    <property type="entry name" value="TPR-like"/>
    <property type="match status" value="1"/>
</dbReference>
<protein>
    <submittedName>
        <fullName evidence="1">Uncharacterized protein</fullName>
    </submittedName>
</protein>
<name>A0A3S2UEQ1_9BURK</name>
<sequence>MAEEDREWGHVAAEGPGAAVLVARLDARHTLTPLHAELGMRQAAEALQAALAQPPREQLLPLPGEGFALTAHETQPLVDAARGLRQRLPADTERALRFRFGVHALADARAPNADELVIAQRVAAAAPYGGVCLSAEAVDRLTQPWALPLQDRGRASEAPEDPLRLFALDPDTGLHPPPVPDLGPMLAVLTPELSGAGDRGQAVAEMVADALIVALSRSSQLRVVSHRSSQGLRHSRQALDDAFAHLQAHHVLQCRGSLGLNDRVFLQLSLHARRQPAPLWQGRAEFELVDLLYGDTFPLSQACSEVHTVLQASTLQATKRLPWERLEHFQLLNAATQLMHKLAPAAFAQSRAMLDHLHAQLPQHPEPLAWLAQWHLLEVAQGASTQVVAPQALALAEQALERDPQHSLAHALAGHAQAMLGRPASDSGAHHQAALAANPNNGLAWLFHALHQTYQGRTQEACEAAKLALALSPLDPWRYFMDSVCAHALLANNQVEAGLVHAQHSARLNAQHGPTLVYLVLAHARLGQLALADEALGRLLQRWPGYTVSEFRSAYWGRETEHAETFARALALAGLPNG</sequence>
<dbReference type="OrthoDB" id="1971692at2"/>
<comment type="caution">
    <text evidence="1">The sequence shown here is derived from an EMBL/GenBank/DDBJ whole genome shotgun (WGS) entry which is preliminary data.</text>
</comment>
<organism evidence="1 2">
    <name type="scientific">Inhella crocodyli</name>
    <dbReference type="NCBI Taxonomy" id="2499851"/>
    <lineage>
        <taxon>Bacteria</taxon>
        <taxon>Pseudomonadati</taxon>
        <taxon>Pseudomonadota</taxon>
        <taxon>Betaproteobacteria</taxon>
        <taxon>Burkholderiales</taxon>
        <taxon>Sphaerotilaceae</taxon>
        <taxon>Inhella</taxon>
    </lineage>
</organism>
<evidence type="ECO:0000313" key="2">
    <source>
        <dbReference type="Proteomes" id="UP000288587"/>
    </source>
</evidence>
<dbReference type="RefSeq" id="WP_127683755.1">
    <property type="nucleotide sequence ID" value="NZ_SACM01000004.1"/>
</dbReference>
<dbReference type="EMBL" id="SACM01000004">
    <property type="protein sequence ID" value="RVT83791.1"/>
    <property type="molecule type" value="Genomic_DNA"/>
</dbReference>